<evidence type="ECO:0000313" key="1">
    <source>
        <dbReference type="EMBL" id="RSL64515.1"/>
    </source>
</evidence>
<protein>
    <submittedName>
        <fullName evidence="1">Uncharacterized protein</fullName>
    </submittedName>
</protein>
<reference evidence="1 2" key="1">
    <citation type="submission" date="2017-06" db="EMBL/GenBank/DDBJ databases">
        <title>Comparative genomic analysis of Ambrosia Fusariam Clade fungi.</title>
        <authorList>
            <person name="Stajich J.E."/>
            <person name="Carrillo J."/>
            <person name="Kijimoto T."/>
            <person name="Eskalen A."/>
            <person name="O'Donnell K."/>
            <person name="Kasson M."/>
        </authorList>
    </citation>
    <scope>NUCLEOTIDE SEQUENCE [LARGE SCALE GENOMIC DNA]</scope>
    <source>
        <strain evidence="1 2">NRRL62584</strain>
    </source>
</reference>
<dbReference type="OrthoDB" id="5088097at2759"/>
<dbReference type="STRING" id="1325734.A0A428QGV5"/>
<sequence>MQPRRGVESMTTQANIQTTDYLISDTHPNIRHLETPCMPSHSYACLSGLSQSGKITRAAIEDAGMSLGAQEAVVSITMLGGTTSLTVALTIPAAADDADTTSRDAMTTLGVLDGSVMATAVHKERKKNRMSAPDIVGNEDDVFFVIVEARPLME</sequence>
<comment type="caution">
    <text evidence="1">The sequence shown here is derived from an EMBL/GenBank/DDBJ whole genome shotgun (WGS) entry which is preliminary data.</text>
</comment>
<proteinExistence type="predicted"/>
<evidence type="ECO:0000313" key="2">
    <source>
        <dbReference type="Proteomes" id="UP000288168"/>
    </source>
</evidence>
<dbReference type="Proteomes" id="UP000288168">
    <property type="component" value="Unassembled WGS sequence"/>
</dbReference>
<name>A0A428QGV5_9HYPO</name>
<gene>
    <name evidence="1" type="ORF">CEP54_004696</name>
</gene>
<organism evidence="1 2">
    <name type="scientific">Fusarium duplospermum</name>
    <dbReference type="NCBI Taxonomy" id="1325734"/>
    <lineage>
        <taxon>Eukaryota</taxon>
        <taxon>Fungi</taxon>
        <taxon>Dikarya</taxon>
        <taxon>Ascomycota</taxon>
        <taxon>Pezizomycotina</taxon>
        <taxon>Sordariomycetes</taxon>
        <taxon>Hypocreomycetidae</taxon>
        <taxon>Hypocreales</taxon>
        <taxon>Nectriaceae</taxon>
        <taxon>Fusarium</taxon>
        <taxon>Fusarium solani species complex</taxon>
    </lineage>
</organism>
<accession>A0A428QGV5</accession>
<dbReference type="AlphaFoldDB" id="A0A428QGV5"/>
<keyword evidence="2" id="KW-1185">Reference proteome</keyword>
<dbReference type="EMBL" id="NKCI01000033">
    <property type="protein sequence ID" value="RSL64515.1"/>
    <property type="molecule type" value="Genomic_DNA"/>
</dbReference>